<dbReference type="InterPro" id="IPR000917">
    <property type="entry name" value="Sulfatase_N"/>
</dbReference>
<dbReference type="PANTHER" id="PTHR42693">
    <property type="entry name" value="ARYLSULFATASE FAMILY MEMBER"/>
    <property type="match status" value="1"/>
</dbReference>
<dbReference type="PANTHER" id="PTHR42693:SF5">
    <property type="entry name" value="ARYLSULFATASE D"/>
    <property type="match status" value="1"/>
</dbReference>
<dbReference type="GeneTree" id="ENSGT00940000161140"/>
<keyword evidence="6" id="KW-0812">Transmembrane</keyword>
<proteinExistence type="inferred from homology"/>
<reference evidence="8" key="2">
    <citation type="submission" date="2025-08" db="UniProtKB">
        <authorList>
            <consortium name="Ensembl"/>
        </authorList>
    </citation>
    <scope>IDENTIFICATION</scope>
</reference>
<keyword evidence="6" id="KW-0472">Membrane</keyword>
<feature type="domain" description="Sulfatase N-terminal" evidence="7">
    <location>
        <begin position="114"/>
        <end position="280"/>
    </location>
</feature>
<reference evidence="8" key="3">
    <citation type="submission" date="2025-09" db="UniProtKB">
        <authorList>
            <consortium name="Ensembl"/>
        </authorList>
    </citation>
    <scope>IDENTIFICATION</scope>
</reference>
<organism evidence="8 9">
    <name type="scientific">Tetraodon nigroviridis</name>
    <name type="common">Spotted green pufferfish</name>
    <name type="synonym">Chelonodon nigroviridis</name>
    <dbReference type="NCBI Taxonomy" id="99883"/>
    <lineage>
        <taxon>Eukaryota</taxon>
        <taxon>Metazoa</taxon>
        <taxon>Chordata</taxon>
        <taxon>Craniata</taxon>
        <taxon>Vertebrata</taxon>
        <taxon>Euteleostomi</taxon>
        <taxon>Actinopterygii</taxon>
        <taxon>Neopterygii</taxon>
        <taxon>Teleostei</taxon>
        <taxon>Neoteleostei</taxon>
        <taxon>Acanthomorphata</taxon>
        <taxon>Eupercaria</taxon>
        <taxon>Tetraodontiformes</taxon>
        <taxon>Tetradontoidea</taxon>
        <taxon>Tetraodontidae</taxon>
        <taxon>Tetraodon</taxon>
    </lineage>
</organism>
<dbReference type="InterPro" id="IPR017850">
    <property type="entry name" value="Alkaline_phosphatase_core_sf"/>
</dbReference>
<dbReference type="FunFam" id="3.30.1120.10:FF:000001">
    <property type="entry name" value="Arylsulfatase E"/>
    <property type="match status" value="1"/>
</dbReference>
<dbReference type="GO" id="GO:0005783">
    <property type="term" value="C:endoplasmic reticulum"/>
    <property type="evidence" value="ECO:0007669"/>
    <property type="project" value="UniProtKB-ARBA"/>
</dbReference>
<dbReference type="STRING" id="99883.ENSTNIP00000004997"/>
<dbReference type="Gene3D" id="3.30.1120.10">
    <property type="match status" value="1"/>
</dbReference>
<dbReference type="GO" id="GO:0046872">
    <property type="term" value="F:metal ion binding"/>
    <property type="evidence" value="ECO:0007669"/>
    <property type="project" value="UniProtKB-KW"/>
</dbReference>
<evidence type="ECO:0000313" key="8">
    <source>
        <dbReference type="Ensembl" id="ENSTNIP00000004997.1"/>
    </source>
</evidence>
<keyword evidence="4" id="KW-0378">Hydrolase</keyword>
<evidence type="ECO:0000259" key="7">
    <source>
        <dbReference type="Pfam" id="PF00884"/>
    </source>
</evidence>
<dbReference type="HOGENOM" id="CLU_006332_13_4_1"/>
<reference evidence="9" key="1">
    <citation type="journal article" date="2004" name="Nature">
        <title>Genome duplication in the teleost fish Tetraodon nigroviridis reveals the early vertebrate proto-karyotype.</title>
        <authorList>
            <person name="Jaillon O."/>
            <person name="Aury J.-M."/>
            <person name="Brunet F."/>
            <person name="Petit J.-L."/>
            <person name="Stange-Thomann N."/>
            <person name="Mauceli E."/>
            <person name="Bouneau L."/>
            <person name="Fischer C."/>
            <person name="Ozouf-Costaz C."/>
            <person name="Bernot A."/>
            <person name="Nicaud S."/>
            <person name="Jaffe D."/>
            <person name="Fisher S."/>
            <person name="Lutfalla G."/>
            <person name="Dossat C."/>
            <person name="Segurens B."/>
            <person name="Dasilva C."/>
            <person name="Salanoubat M."/>
            <person name="Levy M."/>
            <person name="Boudet N."/>
            <person name="Castellano S."/>
            <person name="Anthouard V."/>
            <person name="Jubin C."/>
            <person name="Castelli V."/>
            <person name="Katinka M."/>
            <person name="Vacherie B."/>
            <person name="Biemont C."/>
            <person name="Skalli Z."/>
            <person name="Cattolico L."/>
            <person name="Poulain J."/>
            <person name="De Berardinis V."/>
            <person name="Cruaud C."/>
            <person name="Duprat S."/>
            <person name="Brottier P."/>
            <person name="Coutanceau J.-P."/>
            <person name="Gouzy J."/>
            <person name="Parra G."/>
            <person name="Lardier G."/>
            <person name="Chapple C."/>
            <person name="McKernan K.J."/>
            <person name="McEwan P."/>
            <person name="Bosak S."/>
            <person name="Kellis M."/>
            <person name="Volff J.-N."/>
            <person name="Guigo R."/>
            <person name="Zody M.C."/>
            <person name="Mesirov J."/>
            <person name="Lindblad-Toh K."/>
            <person name="Birren B."/>
            <person name="Nusbaum C."/>
            <person name="Kahn D."/>
            <person name="Robinson-Rechavi M."/>
            <person name="Laudet V."/>
            <person name="Schachter V."/>
            <person name="Quetier F."/>
            <person name="Saurin W."/>
            <person name="Scarpelli C."/>
            <person name="Wincker P."/>
            <person name="Lander E.S."/>
            <person name="Weissenbach J."/>
            <person name="Roest Crollius H."/>
        </authorList>
    </citation>
    <scope>NUCLEOTIDE SEQUENCE [LARGE SCALE GENOMIC DNA]</scope>
</reference>
<dbReference type="GO" id="GO:0004065">
    <property type="term" value="F:arylsulfatase activity"/>
    <property type="evidence" value="ECO:0007669"/>
    <property type="project" value="TreeGrafter"/>
</dbReference>
<accession>H3C9S5</accession>
<keyword evidence="3" id="KW-0479">Metal-binding</keyword>
<keyword evidence="9" id="KW-1185">Reference proteome</keyword>
<dbReference type="Pfam" id="PF00884">
    <property type="entry name" value="Sulfatase"/>
    <property type="match status" value="1"/>
</dbReference>
<dbReference type="OMA" id="HIAHPIC"/>
<evidence type="ECO:0000256" key="5">
    <source>
        <dbReference type="ARBA" id="ARBA00022837"/>
    </source>
</evidence>
<feature type="transmembrane region" description="Helical" evidence="6">
    <location>
        <begin position="82"/>
        <end position="101"/>
    </location>
</feature>
<comment type="cofactor">
    <cofactor evidence="1">
        <name>Ca(2+)</name>
        <dbReference type="ChEBI" id="CHEBI:29108"/>
    </cofactor>
</comment>
<dbReference type="Ensembl" id="ENSTNIT00000005143.1">
    <property type="protein sequence ID" value="ENSTNIP00000004997.1"/>
    <property type="gene ID" value="ENSTNIG00000002458.1"/>
</dbReference>
<comment type="similarity">
    <text evidence="2">Belongs to the sulfatase family.</text>
</comment>
<dbReference type="AlphaFoldDB" id="H3C9S5"/>
<dbReference type="InParanoid" id="H3C9S5"/>
<dbReference type="InterPro" id="IPR050738">
    <property type="entry name" value="Sulfatase"/>
</dbReference>
<protein>
    <submittedName>
        <fullName evidence="8">Arylsulfatase D</fullName>
    </submittedName>
</protein>
<evidence type="ECO:0000313" key="9">
    <source>
        <dbReference type="Proteomes" id="UP000007303"/>
    </source>
</evidence>
<keyword evidence="6" id="KW-1133">Transmembrane helix</keyword>
<evidence type="ECO:0000256" key="3">
    <source>
        <dbReference type="ARBA" id="ARBA00022723"/>
    </source>
</evidence>
<name>H3C9S5_TETNG</name>
<evidence type="ECO:0000256" key="2">
    <source>
        <dbReference type="ARBA" id="ARBA00008779"/>
    </source>
</evidence>
<dbReference type="Gene3D" id="1.10.287.550">
    <property type="entry name" value="Helix hairpin bin"/>
    <property type="match status" value="1"/>
</dbReference>
<dbReference type="Proteomes" id="UP000007303">
    <property type="component" value="Unassembled WGS sequence"/>
</dbReference>
<dbReference type="Gene3D" id="3.40.720.10">
    <property type="entry name" value="Alkaline Phosphatase, subunit A"/>
    <property type="match status" value="1"/>
</dbReference>
<dbReference type="SUPFAM" id="SSF53649">
    <property type="entry name" value="Alkaline phosphatase-like"/>
    <property type="match status" value="1"/>
</dbReference>
<evidence type="ECO:0000256" key="1">
    <source>
        <dbReference type="ARBA" id="ARBA00001913"/>
    </source>
</evidence>
<evidence type="ECO:0000256" key="6">
    <source>
        <dbReference type="SAM" id="Phobius"/>
    </source>
</evidence>
<dbReference type="Pfam" id="PF14707">
    <property type="entry name" value="Sulfatase_C"/>
    <property type="match status" value="1"/>
</dbReference>
<evidence type="ECO:0000256" key="4">
    <source>
        <dbReference type="ARBA" id="ARBA00022801"/>
    </source>
</evidence>
<keyword evidence="5" id="KW-0106">Calcium</keyword>
<sequence>KWHLGVNCERRGDHCHHPNQHGFSYFYGLPFTLFNDCVPGEGGDVLADLQKTLRNLTIFLGIGLLTLVFVRGCGLVDISLRLLVVLFSVSILATAVWWMPFKFMPTWNCILMRNQEVVEQPMTVETLPQRLLREAQQFIKRNVDRPFLLFFSMVHVHTPLFRNPAFAGKSLHGLYGDNIEEVDWMIGKMTETVDSLGLANNTMMYFTSDHGGHIEGSTSRASQQGGWNSFYKGGKAMGGWEGGIRVPGIFRWPGRLAPGRVVDEPTSLMDLYPTLKTLAGDTQPDSRHLDGHDLMPLLEGKVERSEHEFMFHYCGIYLHAVRWHPPGSDSVFKVHFFTPNFSPPGAGGCYNTRICQCFGKHVSHHDPPLVFDLFRDPSESKPLSPETEPRHSEILAQTAKAVERHRNTLVNRQPPDDVNGVPNQLTWEKSLWKPWLQPCCGTFPFCSCTEDNARSV</sequence>
<feature type="transmembrane region" description="Helical" evidence="6">
    <location>
        <begin position="52"/>
        <end position="70"/>
    </location>
</feature>